<dbReference type="Proteomes" id="UP000054845">
    <property type="component" value="Unassembled WGS sequence"/>
</dbReference>
<keyword evidence="8" id="KW-1133">Transmembrane helix</keyword>
<accession>A0A0P1BBT9</accession>
<reference evidence="11 12" key="1">
    <citation type="submission" date="2014-09" db="EMBL/GenBank/DDBJ databases">
        <authorList>
            <person name="Magalhaes I.L.F."/>
            <person name="Oliveira U."/>
            <person name="Santos F.R."/>
            <person name="Vidigal T.H.D.A."/>
            <person name="Brescovit A.D."/>
            <person name="Santos A.J."/>
        </authorList>
    </citation>
    <scope>NUCLEOTIDE SEQUENCE [LARGE SCALE GENOMIC DNA]</scope>
</reference>
<evidence type="ECO:0000256" key="2">
    <source>
        <dbReference type="ARBA" id="ARBA00007149"/>
    </source>
</evidence>
<keyword evidence="9" id="KW-0472">Membrane</keyword>
<feature type="signal peptide" evidence="10">
    <location>
        <begin position="1"/>
        <end position="25"/>
    </location>
</feature>
<protein>
    <recommendedName>
        <fullName evidence="4">Protein ROT1</fullName>
    </recommendedName>
    <alternativeName>
        <fullName evidence="3">Protein rot1</fullName>
    </alternativeName>
</protein>
<dbReference type="OrthoDB" id="5327821at2759"/>
<evidence type="ECO:0000256" key="8">
    <source>
        <dbReference type="ARBA" id="ARBA00022989"/>
    </source>
</evidence>
<keyword evidence="5" id="KW-0812">Transmembrane</keyword>
<dbReference type="GO" id="GO:0005789">
    <property type="term" value="C:endoplasmic reticulum membrane"/>
    <property type="evidence" value="ECO:0007669"/>
    <property type="project" value="UniProtKB-SubCell"/>
</dbReference>
<sequence length="206" mass="22562">MRSFAASAAVLATVALSVLAPRASAQQVTQQDDDPVSIVGTWSSGSGGVSTGLGFFNPGNNSFILPKTSGQSYSFTQDGFWEQALYLFSPTAKDPKCKQAQLIWQHGSFRQNGNGSLTLTPFEGDGRQLIQSGCTHTSESIVAYDQAEYMQGFNIRLDMHYGSGAYYLQMFEFDGTPKPWLWQTYNPPQMLPTQQLHKKIIGSLNG</sequence>
<evidence type="ECO:0000256" key="9">
    <source>
        <dbReference type="ARBA" id="ARBA00023136"/>
    </source>
</evidence>
<evidence type="ECO:0000256" key="6">
    <source>
        <dbReference type="ARBA" id="ARBA00022729"/>
    </source>
</evidence>
<keyword evidence="7" id="KW-0256">Endoplasmic reticulum</keyword>
<feature type="chain" id="PRO_5006059359" description="Protein ROT1" evidence="10">
    <location>
        <begin position="26"/>
        <end position="206"/>
    </location>
</feature>
<evidence type="ECO:0000313" key="12">
    <source>
        <dbReference type="Proteomes" id="UP000054845"/>
    </source>
</evidence>
<dbReference type="PANTHER" id="PTHR28090">
    <property type="entry name" value="PROTEIN ROT1"/>
    <property type="match status" value="1"/>
</dbReference>
<evidence type="ECO:0000313" key="11">
    <source>
        <dbReference type="EMBL" id="CEH12740.1"/>
    </source>
</evidence>
<dbReference type="GO" id="GO:0006458">
    <property type="term" value="P:'de novo' protein folding"/>
    <property type="evidence" value="ECO:0007669"/>
    <property type="project" value="InterPro"/>
</dbReference>
<evidence type="ECO:0000256" key="1">
    <source>
        <dbReference type="ARBA" id="ARBA00004115"/>
    </source>
</evidence>
<dbReference type="InterPro" id="IPR019623">
    <property type="entry name" value="Rot1"/>
</dbReference>
<comment type="similarity">
    <text evidence="2">Belongs to the ROT1 family.</text>
</comment>
<dbReference type="AlphaFoldDB" id="A0A0P1BBT9"/>
<dbReference type="GO" id="GO:0051082">
    <property type="term" value="F:unfolded protein binding"/>
    <property type="evidence" value="ECO:0007669"/>
    <property type="project" value="TreeGrafter"/>
</dbReference>
<evidence type="ECO:0000256" key="10">
    <source>
        <dbReference type="SAM" id="SignalP"/>
    </source>
</evidence>
<evidence type="ECO:0000256" key="7">
    <source>
        <dbReference type="ARBA" id="ARBA00022824"/>
    </source>
</evidence>
<dbReference type="EMBL" id="CCYA01000181">
    <property type="protein sequence ID" value="CEH12740.1"/>
    <property type="molecule type" value="Genomic_DNA"/>
</dbReference>
<organism evidence="11 12">
    <name type="scientific">Ceraceosorus bombacis</name>
    <dbReference type="NCBI Taxonomy" id="401625"/>
    <lineage>
        <taxon>Eukaryota</taxon>
        <taxon>Fungi</taxon>
        <taxon>Dikarya</taxon>
        <taxon>Basidiomycota</taxon>
        <taxon>Ustilaginomycotina</taxon>
        <taxon>Exobasidiomycetes</taxon>
        <taxon>Ceraceosorales</taxon>
        <taxon>Ceraceosoraceae</taxon>
        <taxon>Ceraceosorus</taxon>
    </lineage>
</organism>
<evidence type="ECO:0000256" key="3">
    <source>
        <dbReference type="ARBA" id="ARBA00016195"/>
    </source>
</evidence>
<dbReference type="PANTHER" id="PTHR28090:SF1">
    <property type="entry name" value="PROTEIN ROT1"/>
    <property type="match status" value="1"/>
</dbReference>
<evidence type="ECO:0000256" key="4">
    <source>
        <dbReference type="ARBA" id="ARBA00017291"/>
    </source>
</evidence>
<name>A0A0P1BBT9_9BASI</name>
<keyword evidence="12" id="KW-1185">Reference proteome</keyword>
<comment type="subcellular location">
    <subcellularLocation>
        <location evidence="1">Endoplasmic reticulum membrane</location>
        <topology evidence="1">Single-pass type I membrane protein</topology>
    </subcellularLocation>
</comment>
<proteinExistence type="inferred from homology"/>
<keyword evidence="6 10" id="KW-0732">Signal</keyword>
<dbReference type="Pfam" id="PF10681">
    <property type="entry name" value="Rot1"/>
    <property type="match status" value="1"/>
</dbReference>
<evidence type="ECO:0000256" key="5">
    <source>
        <dbReference type="ARBA" id="ARBA00022692"/>
    </source>
</evidence>
<dbReference type="STRING" id="401625.A0A0P1BBT9"/>